<dbReference type="InterPro" id="IPR026044">
    <property type="entry name" value="MltA"/>
</dbReference>
<keyword evidence="3" id="KW-0456">Lyase</keyword>
<dbReference type="InterPro" id="IPR005300">
    <property type="entry name" value="MltA_B"/>
</dbReference>
<dbReference type="Pfam" id="PF03562">
    <property type="entry name" value="MltA"/>
    <property type="match status" value="1"/>
</dbReference>
<accession>A0A501PNL6</accession>
<evidence type="ECO:0000256" key="1">
    <source>
        <dbReference type="ARBA" id="ARBA00001420"/>
    </source>
</evidence>
<protein>
    <recommendedName>
        <fullName evidence="2">peptidoglycan lytic exotransglycosylase</fullName>
        <ecNumber evidence="2">4.2.2.n1</ecNumber>
    </recommendedName>
    <alternativeName>
        <fullName evidence="5">Murein hydrolase A</fullName>
    </alternativeName>
</protein>
<dbReference type="GO" id="GO:0008933">
    <property type="term" value="F:peptidoglycan lytic transglycosylase activity"/>
    <property type="evidence" value="ECO:0007669"/>
    <property type="project" value="TreeGrafter"/>
</dbReference>
<dbReference type="InterPro" id="IPR010611">
    <property type="entry name" value="3D_dom"/>
</dbReference>
<dbReference type="InterPro" id="IPR036908">
    <property type="entry name" value="RlpA-like_sf"/>
</dbReference>
<dbReference type="GO" id="GO:0071555">
    <property type="term" value="P:cell wall organization"/>
    <property type="evidence" value="ECO:0007669"/>
    <property type="project" value="UniProtKB-KW"/>
</dbReference>
<gene>
    <name evidence="8" type="ORF">FIV46_04165</name>
</gene>
<evidence type="ECO:0000259" key="7">
    <source>
        <dbReference type="SMART" id="SM00925"/>
    </source>
</evidence>
<dbReference type="Gene3D" id="2.40.40.10">
    <property type="entry name" value="RlpA-like domain"/>
    <property type="match status" value="1"/>
</dbReference>
<keyword evidence="9" id="KW-1185">Reference proteome</keyword>
<name>A0A501PNL6_9PROT</name>
<dbReference type="GO" id="GO:0004553">
    <property type="term" value="F:hydrolase activity, hydrolyzing O-glycosyl compounds"/>
    <property type="evidence" value="ECO:0007669"/>
    <property type="project" value="InterPro"/>
</dbReference>
<reference evidence="9" key="1">
    <citation type="submission" date="2019-06" db="EMBL/GenBank/DDBJ databases">
        <title>The complete genome of Emcibacter congregatus ZYLT.</title>
        <authorList>
            <person name="Zhao Z."/>
        </authorList>
    </citation>
    <scope>NUCLEOTIDE SEQUENCE [LARGE SCALE GENOMIC DNA]</scope>
    <source>
        <strain evidence="9">MCCC 1A06723</strain>
    </source>
</reference>
<dbReference type="Pfam" id="PF06725">
    <property type="entry name" value="3D"/>
    <property type="match status" value="1"/>
</dbReference>
<dbReference type="GO" id="GO:0019867">
    <property type="term" value="C:outer membrane"/>
    <property type="evidence" value="ECO:0007669"/>
    <property type="project" value="InterPro"/>
</dbReference>
<keyword evidence="4" id="KW-0961">Cell wall biogenesis/degradation</keyword>
<keyword evidence="6" id="KW-1133">Transmembrane helix</keyword>
<evidence type="ECO:0000256" key="3">
    <source>
        <dbReference type="ARBA" id="ARBA00023239"/>
    </source>
</evidence>
<dbReference type="CDD" id="cd14485">
    <property type="entry name" value="mltA_like_LT_A"/>
    <property type="match status" value="1"/>
</dbReference>
<dbReference type="CDD" id="cd14668">
    <property type="entry name" value="mlta_B"/>
    <property type="match status" value="1"/>
</dbReference>
<dbReference type="SMART" id="SM00925">
    <property type="entry name" value="MltA"/>
    <property type="match status" value="1"/>
</dbReference>
<evidence type="ECO:0000256" key="4">
    <source>
        <dbReference type="ARBA" id="ARBA00023316"/>
    </source>
</evidence>
<comment type="catalytic activity">
    <reaction evidence="1">
        <text>Exolytic cleavage of the (1-&gt;4)-beta-glycosidic linkage between N-acetylmuramic acid (MurNAc) and N-acetylglucosamine (GlcNAc) residues in peptidoglycan, from either the reducing or the non-reducing ends of the peptidoglycan chains, with concomitant formation of a 1,6-anhydrobond in the MurNAc residue.</text>
        <dbReference type="EC" id="4.2.2.n1"/>
    </reaction>
</comment>
<evidence type="ECO:0000313" key="9">
    <source>
        <dbReference type="Proteomes" id="UP000319148"/>
    </source>
</evidence>
<comment type="caution">
    <text evidence="8">The sequence shown here is derived from an EMBL/GenBank/DDBJ whole genome shotgun (WGS) entry which is preliminary data.</text>
</comment>
<evidence type="ECO:0000256" key="2">
    <source>
        <dbReference type="ARBA" id="ARBA00012587"/>
    </source>
</evidence>
<feature type="domain" description="Lytic transglycosylase MltA" evidence="7">
    <location>
        <begin position="148"/>
        <end position="305"/>
    </location>
</feature>
<evidence type="ECO:0000256" key="6">
    <source>
        <dbReference type="SAM" id="Phobius"/>
    </source>
</evidence>
<dbReference type="GO" id="GO:0009254">
    <property type="term" value="P:peptidoglycan turnover"/>
    <property type="evidence" value="ECO:0007669"/>
    <property type="project" value="InterPro"/>
</dbReference>
<dbReference type="Gene3D" id="2.40.240.50">
    <property type="entry name" value="Barwin-like endoglucanases"/>
    <property type="match status" value="1"/>
</dbReference>
<dbReference type="SUPFAM" id="SSF50685">
    <property type="entry name" value="Barwin-like endoglucanases"/>
    <property type="match status" value="1"/>
</dbReference>
<proteinExistence type="predicted"/>
<keyword evidence="6" id="KW-0812">Transmembrane</keyword>
<dbReference type="RefSeq" id="WP_139938726.1">
    <property type="nucleotide sequence ID" value="NZ_JBHSYP010000003.1"/>
</dbReference>
<dbReference type="PANTHER" id="PTHR30124">
    <property type="entry name" value="MEMBRANE-BOUND LYTIC MUREIN TRANSGLYCOSYLASE A"/>
    <property type="match status" value="1"/>
</dbReference>
<dbReference type="PANTHER" id="PTHR30124:SF0">
    <property type="entry name" value="MEMBRANE-BOUND LYTIC MUREIN TRANSGLYCOSYLASE A"/>
    <property type="match status" value="1"/>
</dbReference>
<dbReference type="EMBL" id="VFIY01000005">
    <property type="protein sequence ID" value="TPD61411.1"/>
    <property type="molecule type" value="Genomic_DNA"/>
</dbReference>
<evidence type="ECO:0000313" key="8">
    <source>
        <dbReference type="EMBL" id="TPD61411.1"/>
    </source>
</evidence>
<sequence>MAKGVLPPGFFLGTGFGLAVGLAVFLLFSDRSVEVPEPDIKPVRDYSVLPVSDLPGWSGDDLSPAVKALQKTCEKWSSLPADYIVSSDPVRMTVEDWIGPCEELQDAAEMDSRTFLESRFQAVKLTDKADESGEAPEKGLFTGYFAPEYEGSLTRSEDYNVPLYTVPDDLQVLDLGDFDPGLRGKVIRGEVRDGQFVPYKTRREIESGTLEGRGLELVWLKHSEDAFFLHIQGSGIIRLENGDRLWVGYAGKNGRPYRAVGRFLIEEGEISREHMSMQAIRKWMADNPERARDLMWRNPSYIFFRHLEMEGPVGSLGVTLTPGRSLAVDPEKVPLGIPVWLDIKPEEDASGQTALQRLMVAQDTGGAIRGRVRGDIYWGIGDDAGRIAGRMKETGTYYLLLPRPVVTRMTQKGAEDGQATAD</sequence>
<dbReference type="OrthoDB" id="9783686at2"/>
<feature type="transmembrane region" description="Helical" evidence="6">
    <location>
        <begin position="6"/>
        <end position="28"/>
    </location>
</feature>
<dbReference type="EC" id="4.2.2.n1" evidence="2"/>
<dbReference type="PIRSF" id="PIRSF019422">
    <property type="entry name" value="MltA"/>
    <property type="match status" value="1"/>
</dbReference>
<keyword evidence="6" id="KW-0472">Membrane</keyword>
<organism evidence="8 9">
    <name type="scientific">Emcibacter nanhaiensis</name>
    <dbReference type="NCBI Taxonomy" id="1505037"/>
    <lineage>
        <taxon>Bacteria</taxon>
        <taxon>Pseudomonadati</taxon>
        <taxon>Pseudomonadota</taxon>
        <taxon>Alphaproteobacteria</taxon>
        <taxon>Emcibacterales</taxon>
        <taxon>Emcibacteraceae</taxon>
        <taxon>Emcibacter</taxon>
    </lineage>
</organism>
<dbReference type="Proteomes" id="UP000319148">
    <property type="component" value="Unassembled WGS sequence"/>
</dbReference>
<dbReference type="AlphaFoldDB" id="A0A501PNL6"/>
<dbReference type="GO" id="GO:0009253">
    <property type="term" value="P:peptidoglycan catabolic process"/>
    <property type="evidence" value="ECO:0007669"/>
    <property type="project" value="TreeGrafter"/>
</dbReference>
<evidence type="ECO:0000256" key="5">
    <source>
        <dbReference type="ARBA" id="ARBA00030918"/>
    </source>
</evidence>